<organism evidence="2 3">
    <name type="scientific">Crocosphaera chwakensis CCY0110</name>
    <dbReference type="NCBI Taxonomy" id="391612"/>
    <lineage>
        <taxon>Bacteria</taxon>
        <taxon>Bacillati</taxon>
        <taxon>Cyanobacteriota</taxon>
        <taxon>Cyanophyceae</taxon>
        <taxon>Oscillatoriophycideae</taxon>
        <taxon>Chroococcales</taxon>
        <taxon>Aphanothecaceae</taxon>
        <taxon>Crocosphaera</taxon>
        <taxon>Crocosphaera chwakensis</taxon>
    </lineage>
</organism>
<proteinExistence type="predicted"/>
<comment type="caution">
    <text evidence="2">The sequence shown here is derived from an EMBL/GenBank/DDBJ whole genome shotgun (WGS) entry which is preliminary data.</text>
</comment>
<feature type="transmembrane region" description="Helical" evidence="1">
    <location>
        <begin position="66"/>
        <end position="88"/>
    </location>
</feature>
<feature type="transmembrane region" description="Helical" evidence="1">
    <location>
        <begin position="20"/>
        <end position="46"/>
    </location>
</feature>
<dbReference type="Proteomes" id="UP000003781">
    <property type="component" value="Unassembled WGS sequence"/>
</dbReference>
<keyword evidence="1" id="KW-0472">Membrane</keyword>
<dbReference type="AlphaFoldDB" id="A3ILV9"/>
<reference evidence="2 3" key="1">
    <citation type="submission" date="2007-03" db="EMBL/GenBank/DDBJ databases">
        <authorList>
            <person name="Stal L."/>
            <person name="Ferriera S."/>
            <person name="Johnson J."/>
            <person name="Kravitz S."/>
            <person name="Beeson K."/>
            <person name="Sutton G."/>
            <person name="Rogers Y.-H."/>
            <person name="Friedman R."/>
            <person name="Frazier M."/>
            <person name="Venter J.C."/>
        </authorList>
    </citation>
    <scope>NUCLEOTIDE SEQUENCE [LARGE SCALE GENOMIC DNA]</scope>
    <source>
        <strain evidence="2 3">CCY0110</strain>
    </source>
</reference>
<protein>
    <submittedName>
        <fullName evidence="2">Uncharacterized protein</fullName>
    </submittedName>
</protein>
<dbReference type="eggNOG" id="COG1357">
    <property type="taxonomic scope" value="Bacteria"/>
</dbReference>
<dbReference type="RefSeq" id="WP_008274333.1">
    <property type="nucleotide sequence ID" value="NZ_AAXW01000006.1"/>
</dbReference>
<evidence type="ECO:0000313" key="2">
    <source>
        <dbReference type="EMBL" id="EAZ92415.1"/>
    </source>
</evidence>
<keyword evidence="1" id="KW-1133">Transmembrane helix</keyword>
<keyword evidence="1" id="KW-0812">Transmembrane</keyword>
<gene>
    <name evidence="2" type="ORF">CY0110_01779</name>
</gene>
<dbReference type="EMBL" id="AAXW01000006">
    <property type="protein sequence ID" value="EAZ92415.1"/>
    <property type="molecule type" value="Genomic_DNA"/>
</dbReference>
<dbReference type="OrthoDB" id="528527at2"/>
<name>A3ILV9_9CHRO</name>
<evidence type="ECO:0000256" key="1">
    <source>
        <dbReference type="SAM" id="Phobius"/>
    </source>
</evidence>
<evidence type="ECO:0000313" key="3">
    <source>
        <dbReference type="Proteomes" id="UP000003781"/>
    </source>
</evidence>
<sequence>MNNHNSDNDLDQLKTNLFNLGCGFLALTCLVFVFMWGGNIAPILSLETSLDSETFYELKNEGTESIIKSLQFLATGFGGVTILLNVYYAAKRATALEKTAQAASSVRIQVANIDKQADCAKVTV</sequence>
<keyword evidence="3" id="KW-1185">Reference proteome</keyword>
<accession>A3ILV9</accession>